<dbReference type="Gene3D" id="3.40.720.10">
    <property type="entry name" value="Alkaline Phosphatase, subunit A"/>
    <property type="match status" value="1"/>
</dbReference>
<organism evidence="6 7">
    <name type="scientific">Phyllosticta citriasiana</name>
    <dbReference type="NCBI Taxonomy" id="595635"/>
    <lineage>
        <taxon>Eukaryota</taxon>
        <taxon>Fungi</taxon>
        <taxon>Dikarya</taxon>
        <taxon>Ascomycota</taxon>
        <taxon>Pezizomycotina</taxon>
        <taxon>Dothideomycetes</taxon>
        <taxon>Dothideomycetes incertae sedis</taxon>
        <taxon>Botryosphaeriales</taxon>
        <taxon>Phyllostictaceae</taxon>
        <taxon>Phyllosticta</taxon>
    </lineage>
</organism>
<evidence type="ECO:0000256" key="1">
    <source>
        <dbReference type="ARBA" id="ARBA00008779"/>
    </source>
</evidence>
<evidence type="ECO:0000259" key="5">
    <source>
        <dbReference type="Pfam" id="PF00884"/>
    </source>
</evidence>
<dbReference type="PANTHER" id="PTHR42693:SF33">
    <property type="entry name" value="ARYLSULFATASE"/>
    <property type="match status" value="1"/>
</dbReference>
<evidence type="ECO:0000313" key="6">
    <source>
        <dbReference type="EMBL" id="KAK7518688.1"/>
    </source>
</evidence>
<dbReference type="EMBL" id="JBBPHU010000004">
    <property type="protein sequence ID" value="KAK7518688.1"/>
    <property type="molecule type" value="Genomic_DNA"/>
</dbReference>
<sequence>MAAKRPNFLVVIADDLGFSDTGPYGGEIPTPTLDRLAGEGVTMTGFHTASACSPTRAMLLSGTDNHIAGLGQMAEFTKTRPEYHGRPGYEGYLNFRVAALPEILQDNGYHTILSGKWHLGLKKELSPHARGFDKSFTYLAGAGNHYNNEPQLGDHPFQSPSVNGDGLWMLNDKFLDRKKDLPADFYSTTTFCDKLIEFLQDRNEDEKEKPFFAYLGQMSPHWPLHAPQETIAKYRGKYDAGPEALRAARLAALQARGLVPQDVTPAPMVGAVEKEWDEMNPQERAESARRMETYAAMVDLIDLHLARVIQQLEATDELDNTFVLFCSDNGAEGKLLESLPMMAGTPLVECIRRFYDNSLDNIGNASSFVWYGPRWAAAGTAPSRGFKAWATEGGIRCPAIVRFPPLLAPPPESTPEREGRRANYIVSHDFTTVMDILPTFLELARIPHPFPSRFRDRDIVAPRGVSWVPPKQEETPTIHPPHGPNSASITTGWELFGQRAIRRGRHKAVYIPAPLGSGQWELFDIEADPGEINSNKKRILKALLDEWVKYEDETGLYDPDPLAGEGEGVGAYV</sequence>
<reference evidence="6 7" key="1">
    <citation type="submission" date="2024-04" db="EMBL/GenBank/DDBJ databases">
        <title>Phyllosticta paracitricarpa is synonymous to the EU quarantine fungus P. citricarpa based on phylogenomic analyses.</title>
        <authorList>
            <consortium name="Lawrence Berkeley National Laboratory"/>
            <person name="Van Ingen-Buijs V.A."/>
            <person name="Van Westerhoven A.C."/>
            <person name="Haridas S."/>
            <person name="Skiadas P."/>
            <person name="Martin F."/>
            <person name="Groenewald J.Z."/>
            <person name="Crous P.W."/>
            <person name="Seidl M.F."/>
        </authorList>
    </citation>
    <scope>NUCLEOTIDE SEQUENCE [LARGE SCALE GENOMIC DNA]</scope>
    <source>
        <strain evidence="6 7">CBS 123371</strain>
    </source>
</reference>
<keyword evidence="7" id="KW-1185">Reference proteome</keyword>
<dbReference type="PROSITE" id="PS00149">
    <property type="entry name" value="SULFATASE_2"/>
    <property type="match status" value="1"/>
</dbReference>
<proteinExistence type="inferred from homology"/>
<dbReference type="Pfam" id="PF00884">
    <property type="entry name" value="Sulfatase"/>
    <property type="match status" value="1"/>
</dbReference>
<dbReference type="Proteomes" id="UP001363622">
    <property type="component" value="Unassembled WGS sequence"/>
</dbReference>
<comment type="caution">
    <text evidence="6">The sequence shown here is derived from an EMBL/GenBank/DDBJ whole genome shotgun (WGS) entry which is preliminary data.</text>
</comment>
<name>A0ABR1KTW4_9PEZI</name>
<dbReference type="InterPro" id="IPR050738">
    <property type="entry name" value="Sulfatase"/>
</dbReference>
<dbReference type="PANTHER" id="PTHR42693">
    <property type="entry name" value="ARYLSULFATASE FAMILY MEMBER"/>
    <property type="match status" value="1"/>
</dbReference>
<protein>
    <submittedName>
        <fullName evidence="6">Alkaline-phosphatase-like protein</fullName>
    </submittedName>
</protein>
<gene>
    <name evidence="6" type="ORF">IWZ03DRAFT_309683</name>
</gene>
<evidence type="ECO:0000313" key="7">
    <source>
        <dbReference type="Proteomes" id="UP001363622"/>
    </source>
</evidence>
<dbReference type="InterPro" id="IPR017850">
    <property type="entry name" value="Alkaline_phosphatase_core_sf"/>
</dbReference>
<keyword evidence="3" id="KW-0378">Hydrolase</keyword>
<dbReference type="Gene3D" id="3.30.1120.10">
    <property type="match status" value="1"/>
</dbReference>
<keyword evidence="4" id="KW-0106">Calcium</keyword>
<evidence type="ECO:0000256" key="4">
    <source>
        <dbReference type="ARBA" id="ARBA00022837"/>
    </source>
</evidence>
<accession>A0ABR1KTW4</accession>
<feature type="domain" description="Sulfatase N-terminal" evidence="5">
    <location>
        <begin position="6"/>
        <end position="445"/>
    </location>
</feature>
<evidence type="ECO:0000256" key="2">
    <source>
        <dbReference type="ARBA" id="ARBA00022723"/>
    </source>
</evidence>
<keyword evidence="2" id="KW-0479">Metal-binding</keyword>
<dbReference type="SUPFAM" id="SSF53649">
    <property type="entry name" value="Alkaline phosphatase-like"/>
    <property type="match status" value="1"/>
</dbReference>
<comment type="similarity">
    <text evidence="1">Belongs to the sulfatase family.</text>
</comment>
<dbReference type="CDD" id="cd16025">
    <property type="entry name" value="PAS_like"/>
    <property type="match status" value="1"/>
</dbReference>
<evidence type="ECO:0000256" key="3">
    <source>
        <dbReference type="ARBA" id="ARBA00022801"/>
    </source>
</evidence>
<dbReference type="InterPro" id="IPR024607">
    <property type="entry name" value="Sulfatase_CS"/>
</dbReference>
<dbReference type="InterPro" id="IPR000917">
    <property type="entry name" value="Sulfatase_N"/>
</dbReference>